<evidence type="ECO:0000313" key="3">
    <source>
        <dbReference type="EMBL" id="MBR1139972.1"/>
    </source>
</evidence>
<accession>A0ABS5GF48</accession>
<organism evidence="3 4">
    <name type="scientific">Bradyrhizobium denitrificans</name>
    <dbReference type="NCBI Taxonomy" id="2734912"/>
    <lineage>
        <taxon>Bacteria</taxon>
        <taxon>Pseudomonadati</taxon>
        <taxon>Pseudomonadota</taxon>
        <taxon>Alphaproteobacteria</taxon>
        <taxon>Hyphomicrobiales</taxon>
        <taxon>Nitrobacteraceae</taxon>
        <taxon>Bradyrhizobium</taxon>
    </lineage>
</organism>
<evidence type="ECO:0000259" key="2">
    <source>
        <dbReference type="PROSITE" id="PS50110"/>
    </source>
</evidence>
<dbReference type="InterPro" id="IPR001789">
    <property type="entry name" value="Sig_transdc_resp-reg_receiver"/>
</dbReference>
<evidence type="ECO:0000256" key="1">
    <source>
        <dbReference type="PROSITE-ProRule" id="PRU00169"/>
    </source>
</evidence>
<dbReference type="InterPro" id="IPR011006">
    <property type="entry name" value="CheY-like_superfamily"/>
</dbReference>
<proteinExistence type="predicted"/>
<sequence>MLERPLRDRIILVVEDEYMLADELRCEIGDAGATVLGPVGTVADALALAKREARIDGAVLDVNLRGEMAFPVADLLIQRGVPFIFTTGYDESVIPDRFANILRCEKPIAVDGIIRALGRMA</sequence>
<dbReference type="SUPFAM" id="SSF52172">
    <property type="entry name" value="CheY-like"/>
    <property type="match status" value="1"/>
</dbReference>
<comment type="caution">
    <text evidence="3">The sequence shown here is derived from an EMBL/GenBank/DDBJ whole genome shotgun (WGS) entry which is preliminary data.</text>
</comment>
<dbReference type="Proteomes" id="UP001314635">
    <property type="component" value="Unassembled WGS sequence"/>
</dbReference>
<dbReference type="RefSeq" id="WP_012046129.1">
    <property type="nucleotide sequence ID" value="NZ_JABFDP010000032.1"/>
</dbReference>
<keyword evidence="1" id="KW-0597">Phosphoprotein</keyword>
<reference evidence="4" key="1">
    <citation type="journal article" date="2021" name="ISME J.">
        <title>Evolutionary origin and ecological implication of a unique nif island in free-living Bradyrhizobium lineages.</title>
        <authorList>
            <person name="Tao J."/>
        </authorList>
    </citation>
    <scope>NUCLEOTIDE SEQUENCE [LARGE SCALE GENOMIC DNA]</scope>
    <source>
        <strain evidence="4">SZCCT0094</strain>
    </source>
</reference>
<feature type="modified residue" description="4-aspartylphosphate" evidence="1">
    <location>
        <position position="61"/>
    </location>
</feature>
<dbReference type="EMBL" id="JAFCLK010000035">
    <property type="protein sequence ID" value="MBR1139972.1"/>
    <property type="molecule type" value="Genomic_DNA"/>
</dbReference>
<name>A0ABS5GF48_9BRAD</name>
<keyword evidence="4" id="KW-1185">Reference proteome</keyword>
<feature type="domain" description="Response regulatory" evidence="2">
    <location>
        <begin position="10"/>
        <end position="121"/>
    </location>
</feature>
<dbReference type="Gene3D" id="3.40.50.2300">
    <property type="match status" value="1"/>
</dbReference>
<protein>
    <submittedName>
        <fullName evidence="3">Response regulator</fullName>
    </submittedName>
</protein>
<evidence type="ECO:0000313" key="4">
    <source>
        <dbReference type="Proteomes" id="UP001314635"/>
    </source>
</evidence>
<dbReference type="PROSITE" id="PS50110">
    <property type="entry name" value="RESPONSE_REGULATORY"/>
    <property type="match status" value="1"/>
</dbReference>
<gene>
    <name evidence="3" type="ORF">JQ619_29870</name>
</gene>